<keyword evidence="8" id="KW-1185">Reference proteome</keyword>
<dbReference type="Pfam" id="PF05485">
    <property type="entry name" value="THAP"/>
    <property type="match status" value="1"/>
</dbReference>
<name>A0A6I9WDL4_9HYME</name>
<dbReference type="GO" id="GO:0003677">
    <property type="term" value="F:DNA binding"/>
    <property type="evidence" value="ECO:0007669"/>
    <property type="project" value="UniProtKB-UniRule"/>
</dbReference>
<dbReference type="InterPro" id="IPR048366">
    <property type="entry name" value="TNP-like_GBD"/>
</dbReference>
<dbReference type="InterPro" id="IPR052224">
    <property type="entry name" value="THAP_domain_protein"/>
</dbReference>
<evidence type="ECO:0000259" key="7">
    <source>
        <dbReference type="PROSITE" id="PS50950"/>
    </source>
</evidence>
<dbReference type="RefSeq" id="XP_025074573.1">
    <property type="nucleotide sequence ID" value="XM_025218788.1"/>
</dbReference>
<dbReference type="InterPro" id="IPR006612">
    <property type="entry name" value="THAP_Znf"/>
</dbReference>
<dbReference type="RefSeq" id="XP_011640419.1">
    <property type="nucleotide sequence ID" value="XM_011642117.2"/>
</dbReference>
<evidence type="ECO:0000256" key="5">
    <source>
        <dbReference type="PROSITE-ProRule" id="PRU00309"/>
    </source>
</evidence>
<dbReference type="InterPro" id="IPR048365">
    <property type="entry name" value="TNP-like_RNaseH_N"/>
</dbReference>
<dbReference type="GeneID" id="105429256"/>
<evidence type="ECO:0000313" key="10">
    <source>
        <dbReference type="RefSeq" id="XP_011640418.1"/>
    </source>
</evidence>
<dbReference type="PANTHER" id="PTHR46927:SF3">
    <property type="entry name" value="THAP-TYPE DOMAIN-CONTAINING PROTEIN"/>
    <property type="match status" value="1"/>
</dbReference>
<evidence type="ECO:0000313" key="8">
    <source>
        <dbReference type="Proteomes" id="UP000504615"/>
    </source>
</evidence>
<keyword evidence="4 5" id="KW-0238">DNA-binding</keyword>
<dbReference type="SUPFAM" id="SSF57716">
    <property type="entry name" value="Glucocorticoid receptor-like (DNA-binding domain)"/>
    <property type="match status" value="1"/>
</dbReference>
<dbReference type="PROSITE" id="PS50950">
    <property type="entry name" value="ZF_THAP"/>
    <property type="match status" value="1"/>
</dbReference>
<sequence length="941" mass="109934">MGRHCCVLGCTTGVSLPSHMFPKDAIMMNKWKKAIYSEKIRDLTDEQLRKCVVCYKHFADSDYEAMYRLRRLKPGVIPTLYLPDNGNDNNEASNNNGNGTDNNNSEKDNNNSETIITINTKEIKNELMDTNSTQIEEIQIIELIEEKQFTAEVSQSIPIEVSQNIPIEISQNTSIEMSQNIPIEISQNTSVKISQNSPVDINPLKLDSPLSKNSMHSFSDLYTLLQEKHFHKFTPKIWKLYKLSCILKKKQEVVVKRQLSFRERIRQAKQYSKSAAIEKLLSSLTPVQQTFLQMQIKTTKYTPKERRFTLDEKIAALSIMKQSSKCYQYLTLVFNLPSMQTLCSIYQKVNIHPGPIKFINWHLKKQVELMKEKEKVCLLMWDEMLLQPHVDYDTKKKHILGFEDFGNKRRARFADHALIFMVRGVQSGWKFPLAYYFCDGTTKTDQLIEWIKDIAKIIIDSGLYLVAFVCNDGKRNFTAINKMKLESARLKSKQGQLYCGYITIKKQDIIPLYDPPHLIKGICNHLLNNDLEFDREEGEERKFASWEIIEQAYHMDLTHSMYRLMPKITAEHIIKSKMKRRKVKNAAQVFSMTMGGFIHHHTKLEGHVKTIYGPLKMPEKKGRDTAEIILFFDQLFDSLNGHTSKPEKPLRVAISHNSPHFPFWERAIRRLQRMRFVDRYDKNQLRDSIILKNWISTIKGIRKLWGILKAYEFKCLRPRILNQDPLRHFFKQIRSFEIRNKNPTCAEFESSFKTLLINNLTSPRTVGNNSENKIDGSLLFTLKDFICRAKSKRSYERSLEDLQMLDLEFEMKPLEATYLNICNSIASRILNNLRIKECDTCKNLLTDITKADLVSNQNLLEAFNNADYMLTRQMSSVCYRHHTALMLETELYTRMDLRWLNCPQHNVLLKKFLVSHIVAFYIYKWCNDINDILTEKEQGDS</sequence>
<evidence type="ECO:0000256" key="4">
    <source>
        <dbReference type="ARBA" id="ARBA00023125"/>
    </source>
</evidence>
<keyword evidence="1" id="KW-0479">Metal-binding</keyword>
<dbReference type="Proteomes" id="UP000504615">
    <property type="component" value="Unplaced"/>
</dbReference>
<gene>
    <name evidence="9 10 11 12" type="primary">LOC105429256</name>
</gene>
<evidence type="ECO:0000256" key="2">
    <source>
        <dbReference type="ARBA" id="ARBA00022771"/>
    </source>
</evidence>
<dbReference type="OrthoDB" id="7701481at2759"/>
<dbReference type="SMART" id="SM00980">
    <property type="entry name" value="THAP"/>
    <property type="match status" value="1"/>
</dbReference>
<feature type="domain" description="THAP-type" evidence="7">
    <location>
        <begin position="1"/>
        <end position="81"/>
    </location>
</feature>
<evidence type="ECO:0000256" key="6">
    <source>
        <dbReference type="SAM" id="MobiDB-lite"/>
    </source>
</evidence>
<feature type="region of interest" description="Disordered" evidence="6">
    <location>
        <begin position="83"/>
        <end position="112"/>
    </location>
</feature>
<feature type="compositionally biased region" description="Low complexity" evidence="6">
    <location>
        <begin position="84"/>
        <end position="103"/>
    </location>
</feature>
<dbReference type="SMART" id="SM00692">
    <property type="entry name" value="DM3"/>
    <property type="match status" value="1"/>
</dbReference>
<dbReference type="RefSeq" id="XP_011640417.1">
    <property type="nucleotide sequence ID" value="XM_011642115.2"/>
</dbReference>
<dbReference type="Pfam" id="PF21789">
    <property type="entry name" value="TNP-like_RNaseH_C"/>
    <property type="match status" value="1"/>
</dbReference>
<dbReference type="InterPro" id="IPR048367">
    <property type="entry name" value="TNP-like_RNaseH_C"/>
</dbReference>
<dbReference type="KEGG" id="pbar:105429256"/>
<dbReference type="AlphaFoldDB" id="A0A6I9WDL4"/>
<dbReference type="PANTHER" id="PTHR46927">
    <property type="entry name" value="AGAP005574-PA"/>
    <property type="match status" value="1"/>
</dbReference>
<dbReference type="RefSeq" id="XP_011640418.1">
    <property type="nucleotide sequence ID" value="XM_011642116.2"/>
</dbReference>
<evidence type="ECO:0000313" key="12">
    <source>
        <dbReference type="RefSeq" id="XP_025074573.1"/>
    </source>
</evidence>
<evidence type="ECO:0000313" key="11">
    <source>
        <dbReference type="RefSeq" id="XP_011640419.1"/>
    </source>
</evidence>
<keyword evidence="3" id="KW-0862">Zinc</keyword>
<dbReference type="Pfam" id="PF21787">
    <property type="entry name" value="TNP-like_RNaseH_N"/>
    <property type="match status" value="1"/>
</dbReference>
<accession>A0A6I9WDL4</accession>
<reference evidence="9 10" key="1">
    <citation type="submission" date="2025-04" db="UniProtKB">
        <authorList>
            <consortium name="RefSeq"/>
        </authorList>
    </citation>
    <scope>IDENTIFICATION</scope>
</reference>
<organism evidence="8 9">
    <name type="scientific">Pogonomyrmex barbatus</name>
    <name type="common">red harvester ant</name>
    <dbReference type="NCBI Taxonomy" id="144034"/>
    <lineage>
        <taxon>Eukaryota</taxon>
        <taxon>Metazoa</taxon>
        <taxon>Ecdysozoa</taxon>
        <taxon>Arthropoda</taxon>
        <taxon>Hexapoda</taxon>
        <taxon>Insecta</taxon>
        <taxon>Pterygota</taxon>
        <taxon>Neoptera</taxon>
        <taxon>Endopterygota</taxon>
        <taxon>Hymenoptera</taxon>
        <taxon>Apocrita</taxon>
        <taxon>Aculeata</taxon>
        <taxon>Formicoidea</taxon>
        <taxon>Formicidae</taxon>
        <taxon>Myrmicinae</taxon>
        <taxon>Pogonomyrmex</taxon>
    </lineage>
</organism>
<proteinExistence type="predicted"/>
<keyword evidence="2 5" id="KW-0863">Zinc-finger</keyword>
<evidence type="ECO:0000256" key="3">
    <source>
        <dbReference type="ARBA" id="ARBA00022833"/>
    </source>
</evidence>
<protein>
    <submittedName>
        <fullName evidence="9 10">Uncharacterized protein LOC105429256</fullName>
    </submittedName>
</protein>
<dbReference type="GO" id="GO:0008270">
    <property type="term" value="F:zinc ion binding"/>
    <property type="evidence" value="ECO:0007669"/>
    <property type="project" value="UniProtKB-KW"/>
</dbReference>
<dbReference type="Pfam" id="PF21788">
    <property type="entry name" value="TNP-like_GBD"/>
    <property type="match status" value="1"/>
</dbReference>
<evidence type="ECO:0000313" key="9">
    <source>
        <dbReference type="RefSeq" id="XP_011640417.1"/>
    </source>
</evidence>
<evidence type="ECO:0000256" key="1">
    <source>
        <dbReference type="ARBA" id="ARBA00022723"/>
    </source>
</evidence>